<dbReference type="SUPFAM" id="SSF51445">
    <property type="entry name" value="(Trans)glycosidases"/>
    <property type="match status" value="2"/>
</dbReference>
<dbReference type="PANTHER" id="PTHR31352">
    <property type="entry name" value="BETA-AMYLASE 1, CHLOROPLASTIC"/>
    <property type="match status" value="1"/>
</dbReference>
<keyword evidence="4" id="KW-0378">Hydrolase</keyword>
<accession>A0A803KZ92</accession>
<comment type="similarity">
    <text evidence="1 4">Belongs to the glycosyl hydrolase 14 family.</text>
</comment>
<protein>
    <recommendedName>
        <fullName evidence="4">Beta-amylase</fullName>
        <ecNumber evidence="4">3.2.1.2</ecNumber>
    </recommendedName>
</protein>
<keyword evidence="4" id="KW-0326">Glycosidase</keyword>
<evidence type="ECO:0000256" key="2">
    <source>
        <dbReference type="ARBA" id="ARBA00023277"/>
    </source>
</evidence>
<evidence type="ECO:0000256" key="3">
    <source>
        <dbReference type="ARBA" id="ARBA00023326"/>
    </source>
</evidence>
<dbReference type="InterPro" id="IPR017853">
    <property type="entry name" value="GH"/>
</dbReference>
<keyword evidence="2 4" id="KW-0119">Carbohydrate metabolism</keyword>
<sequence>MAGNIQALMNYSYYGRFFLNWYSKVLIDHGSRVLSLANQVFEGFPIAAKVRKQCFRPCFTGICDFNVLSTVEGWNVLSLMKSKTFVGAQLSGIHYWWYKTASHAAELTARFYIFNNWFGYAPIAVMLKQHEAALNFTCVELRTMDQHESYLEALTDPEALAWQVCS</sequence>
<dbReference type="Proteomes" id="UP000596660">
    <property type="component" value="Unplaced"/>
</dbReference>
<dbReference type="Gene3D" id="3.20.20.80">
    <property type="entry name" value="Glycosidases"/>
    <property type="match status" value="1"/>
</dbReference>
<dbReference type="Pfam" id="PF01373">
    <property type="entry name" value="Glyco_hydro_14"/>
    <property type="match status" value="1"/>
</dbReference>
<dbReference type="GO" id="GO:0000272">
    <property type="term" value="P:polysaccharide catabolic process"/>
    <property type="evidence" value="ECO:0007669"/>
    <property type="project" value="UniProtKB-KW"/>
</dbReference>
<reference evidence="5" key="2">
    <citation type="submission" date="2021-03" db="UniProtKB">
        <authorList>
            <consortium name="EnsemblPlants"/>
        </authorList>
    </citation>
    <scope>IDENTIFICATION</scope>
</reference>
<dbReference type="InterPro" id="IPR001554">
    <property type="entry name" value="Glyco_hydro_14"/>
</dbReference>
<comment type="catalytic activity">
    <reaction evidence="4">
        <text>Hydrolysis of (1-&gt;4)-alpha-D-glucosidic linkages in polysaccharides so as to remove successive maltose units from the non-reducing ends of the chains.</text>
        <dbReference type="EC" id="3.2.1.2"/>
    </reaction>
</comment>
<keyword evidence="3 4" id="KW-0624">Polysaccharide degradation</keyword>
<dbReference type="Gramene" id="AUR62004351-RA">
    <property type="protein sequence ID" value="AUR62004351-RA:cds"/>
    <property type="gene ID" value="AUR62004351"/>
</dbReference>
<dbReference type="AlphaFoldDB" id="A0A803KZ92"/>
<dbReference type="PANTHER" id="PTHR31352:SF58">
    <property type="entry name" value="BETA-AMYLASE 2, CHLOROPLASTIC"/>
    <property type="match status" value="1"/>
</dbReference>
<dbReference type="GO" id="GO:0016161">
    <property type="term" value="F:beta-amylase activity"/>
    <property type="evidence" value="ECO:0007669"/>
    <property type="project" value="UniProtKB-EC"/>
</dbReference>
<organism evidence="5 6">
    <name type="scientific">Chenopodium quinoa</name>
    <name type="common">Quinoa</name>
    <dbReference type="NCBI Taxonomy" id="63459"/>
    <lineage>
        <taxon>Eukaryota</taxon>
        <taxon>Viridiplantae</taxon>
        <taxon>Streptophyta</taxon>
        <taxon>Embryophyta</taxon>
        <taxon>Tracheophyta</taxon>
        <taxon>Spermatophyta</taxon>
        <taxon>Magnoliopsida</taxon>
        <taxon>eudicotyledons</taxon>
        <taxon>Gunneridae</taxon>
        <taxon>Pentapetalae</taxon>
        <taxon>Caryophyllales</taxon>
        <taxon>Chenopodiaceae</taxon>
        <taxon>Chenopodioideae</taxon>
        <taxon>Atripliceae</taxon>
        <taxon>Chenopodium</taxon>
    </lineage>
</organism>
<evidence type="ECO:0000256" key="4">
    <source>
        <dbReference type="RuleBase" id="RU000509"/>
    </source>
</evidence>
<dbReference type="EnsemblPlants" id="AUR62004351-RA">
    <property type="protein sequence ID" value="AUR62004351-RA:cds"/>
    <property type="gene ID" value="AUR62004351"/>
</dbReference>
<evidence type="ECO:0000313" key="6">
    <source>
        <dbReference type="Proteomes" id="UP000596660"/>
    </source>
</evidence>
<proteinExistence type="inferred from homology"/>
<reference evidence="5" key="1">
    <citation type="journal article" date="2017" name="Nature">
        <title>The genome of Chenopodium quinoa.</title>
        <authorList>
            <person name="Jarvis D.E."/>
            <person name="Ho Y.S."/>
            <person name="Lightfoot D.J."/>
            <person name="Schmoeckel S.M."/>
            <person name="Li B."/>
            <person name="Borm T.J.A."/>
            <person name="Ohyanagi H."/>
            <person name="Mineta K."/>
            <person name="Michell C.T."/>
            <person name="Saber N."/>
            <person name="Kharbatia N.M."/>
            <person name="Rupper R.R."/>
            <person name="Sharp A.R."/>
            <person name="Dally N."/>
            <person name="Boughton B.A."/>
            <person name="Woo Y.H."/>
            <person name="Gao G."/>
            <person name="Schijlen E.G.W.M."/>
            <person name="Guo X."/>
            <person name="Momin A.A."/>
            <person name="Negrao S."/>
            <person name="Al-Babili S."/>
            <person name="Gehring C."/>
            <person name="Roessner U."/>
            <person name="Jung C."/>
            <person name="Murphy K."/>
            <person name="Arold S.T."/>
            <person name="Gojobori T."/>
            <person name="van der Linden C.G."/>
            <person name="van Loo E.N."/>
            <person name="Jellen E.N."/>
            <person name="Maughan P.J."/>
            <person name="Tester M."/>
        </authorList>
    </citation>
    <scope>NUCLEOTIDE SEQUENCE [LARGE SCALE GENOMIC DNA]</scope>
    <source>
        <strain evidence="5">cv. PI 614886</strain>
    </source>
</reference>
<keyword evidence="6" id="KW-1185">Reference proteome</keyword>
<name>A0A803KZ92_CHEQI</name>
<evidence type="ECO:0000313" key="5">
    <source>
        <dbReference type="EnsemblPlants" id="AUR62004351-RA:cds"/>
    </source>
</evidence>
<dbReference type="EC" id="3.2.1.2" evidence="4"/>
<evidence type="ECO:0000256" key="1">
    <source>
        <dbReference type="ARBA" id="ARBA00005652"/>
    </source>
</evidence>